<dbReference type="Proteomes" id="UP000544742">
    <property type="component" value="Unassembled WGS sequence"/>
</dbReference>
<dbReference type="AlphaFoldDB" id="A0A7K4AGW8"/>
<proteinExistence type="predicted"/>
<comment type="caution">
    <text evidence="1">The sequence shown here is derived from an EMBL/GenBank/DDBJ whole genome shotgun (WGS) entry which is preliminary data.</text>
</comment>
<dbReference type="InterPro" id="IPR014514">
    <property type="entry name" value="UCP021940"/>
</dbReference>
<sequence>MDIVAIDISGRHSVKGRYKMVCAVLSARVSPNFIEKVHSVRLVPRIAEALDLNVIADLISDACLCLPGTIVAEQGDLYNLEVWRAQSILGRDFKYPETIAERTAIELAHHISLAGRRLIVEPDDE</sequence>
<reference evidence="1 2" key="1">
    <citation type="journal article" date="2020" name="Biotechnol. Biofuels">
        <title>New insights from the biogas microbiome by comprehensive genome-resolved metagenomics of nearly 1600 species originating from multiple anaerobic digesters.</title>
        <authorList>
            <person name="Campanaro S."/>
            <person name="Treu L."/>
            <person name="Rodriguez-R L.M."/>
            <person name="Kovalovszki A."/>
            <person name="Ziels R.M."/>
            <person name="Maus I."/>
            <person name="Zhu X."/>
            <person name="Kougias P.G."/>
            <person name="Basile A."/>
            <person name="Luo G."/>
            <person name="Schluter A."/>
            <person name="Konstantinidis K.T."/>
            <person name="Angelidaki I."/>
        </authorList>
    </citation>
    <scope>NUCLEOTIDE SEQUENCE [LARGE SCALE GENOMIC DNA]</scope>
    <source>
        <strain evidence="1">AS27yjCOA_157</strain>
    </source>
</reference>
<evidence type="ECO:0000313" key="1">
    <source>
        <dbReference type="EMBL" id="NLJ22192.1"/>
    </source>
</evidence>
<protein>
    <submittedName>
        <fullName evidence="1">DUF2209 domain-containing protein</fullName>
    </submittedName>
</protein>
<dbReference type="EMBL" id="JAAYUN010000063">
    <property type="protein sequence ID" value="NLJ22192.1"/>
    <property type="molecule type" value="Genomic_DNA"/>
</dbReference>
<organism evidence="1 2">
    <name type="scientific">Methanothrix soehngenii</name>
    <name type="common">Methanosaeta concilii</name>
    <dbReference type="NCBI Taxonomy" id="2223"/>
    <lineage>
        <taxon>Archaea</taxon>
        <taxon>Methanobacteriati</taxon>
        <taxon>Methanobacteriota</taxon>
        <taxon>Stenosarchaea group</taxon>
        <taxon>Methanomicrobia</taxon>
        <taxon>Methanotrichales</taxon>
        <taxon>Methanotrichaceae</taxon>
        <taxon>Methanothrix</taxon>
    </lineage>
</organism>
<name>A0A7K4AGW8_METSH</name>
<accession>A0A7K4AGW8</accession>
<gene>
    <name evidence="1" type="ORF">GX426_03675</name>
</gene>
<dbReference type="RefSeq" id="WP_083804666.1">
    <property type="nucleotide sequence ID" value="NZ_DAITGN010000027.1"/>
</dbReference>
<evidence type="ECO:0000313" key="2">
    <source>
        <dbReference type="Proteomes" id="UP000544742"/>
    </source>
</evidence>
<dbReference type="Pfam" id="PF09974">
    <property type="entry name" value="DUF2209"/>
    <property type="match status" value="1"/>
</dbReference>